<feature type="domain" description="At2g35280-like TPR" evidence="1">
    <location>
        <begin position="84"/>
        <end position="141"/>
    </location>
</feature>
<dbReference type="Proteomes" id="UP000275267">
    <property type="component" value="Unassembled WGS sequence"/>
</dbReference>
<proteinExistence type="predicted"/>
<dbReference type="EMBL" id="PQIB02000006">
    <property type="protein sequence ID" value="RLN12082.1"/>
    <property type="molecule type" value="Genomic_DNA"/>
</dbReference>
<dbReference type="PANTHER" id="PTHR33784:SF10">
    <property type="entry name" value="F-BOX PROTEIN"/>
    <property type="match status" value="1"/>
</dbReference>
<evidence type="ECO:0000259" key="1">
    <source>
        <dbReference type="Pfam" id="PF23310"/>
    </source>
</evidence>
<dbReference type="Pfam" id="PF23310">
    <property type="entry name" value="TPR_27"/>
    <property type="match status" value="1"/>
</dbReference>
<protein>
    <recommendedName>
        <fullName evidence="1">At2g35280-like TPR domain-containing protein</fullName>
    </recommendedName>
</protein>
<dbReference type="AlphaFoldDB" id="A0A3L6S0X4"/>
<name>A0A3L6S0X4_PANMI</name>
<dbReference type="OrthoDB" id="681586at2759"/>
<reference evidence="3" key="1">
    <citation type="journal article" date="2019" name="Nat. Commun.">
        <title>The genome of broomcorn millet.</title>
        <authorList>
            <person name="Zou C."/>
            <person name="Miki D."/>
            <person name="Li D."/>
            <person name="Tang Q."/>
            <person name="Xiao L."/>
            <person name="Rajput S."/>
            <person name="Deng P."/>
            <person name="Jia W."/>
            <person name="Huang R."/>
            <person name="Zhang M."/>
            <person name="Sun Y."/>
            <person name="Hu J."/>
            <person name="Fu X."/>
            <person name="Schnable P.S."/>
            <person name="Li F."/>
            <person name="Zhang H."/>
            <person name="Feng B."/>
            <person name="Zhu X."/>
            <person name="Liu R."/>
            <person name="Schnable J.C."/>
            <person name="Zhu J.-K."/>
            <person name="Zhang H."/>
        </authorList>
    </citation>
    <scope>NUCLEOTIDE SEQUENCE [LARGE SCALE GENOMIC DNA]</scope>
</reference>
<sequence length="414" mass="45540">MEKVVATRYEVSRLVQLPTELTIEIASRVAAESKDAIVDLGNLSATCKAMCAVCGAAEVGRRLALYRVLRHQFYLGPEYRATLITRLAAVGNPEACFRSGMCLVVGEQRGAIMPCLDPLRRAAEAGHKVAIYILALLLYRPNIGASNDDEARRLLRMVKGPEAGAAALPWKNKTCTKRRGWIIPSLWHLTPVVGVEIAARLAESSDFALADVGSLRVTCKKMRQICRMPEVRRHLAVHPLLPIGSWDLYYDNGFCQSLIMNLSRVGNPVACFFAEMRVVLVEARGDLRPSLDMLECAAKAGLEVAMYVLTMYKYRPNSSTDDDASAMELLRKIEGDDAGAGAPATWTNTACAQLRQQALLVSANVVTPTPRRVPVPKPVSRVHSDHRCTSRPMCDSVAAWEGRGLFCSEECRIR</sequence>
<evidence type="ECO:0000313" key="2">
    <source>
        <dbReference type="EMBL" id="RLN12082.1"/>
    </source>
</evidence>
<evidence type="ECO:0000313" key="3">
    <source>
        <dbReference type="Proteomes" id="UP000275267"/>
    </source>
</evidence>
<dbReference type="InterPro" id="IPR011990">
    <property type="entry name" value="TPR-like_helical_dom_sf"/>
</dbReference>
<dbReference type="Gene3D" id="1.25.40.10">
    <property type="entry name" value="Tetratricopeptide repeat domain"/>
    <property type="match status" value="1"/>
</dbReference>
<accession>A0A3L6S0X4</accession>
<dbReference type="SUPFAM" id="SSF81901">
    <property type="entry name" value="HCP-like"/>
    <property type="match status" value="1"/>
</dbReference>
<organism evidence="2 3">
    <name type="scientific">Panicum miliaceum</name>
    <name type="common">Proso millet</name>
    <name type="synonym">Broomcorn millet</name>
    <dbReference type="NCBI Taxonomy" id="4540"/>
    <lineage>
        <taxon>Eukaryota</taxon>
        <taxon>Viridiplantae</taxon>
        <taxon>Streptophyta</taxon>
        <taxon>Embryophyta</taxon>
        <taxon>Tracheophyta</taxon>
        <taxon>Spermatophyta</taxon>
        <taxon>Magnoliopsida</taxon>
        <taxon>Liliopsida</taxon>
        <taxon>Poales</taxon>
        <taxon>Poaceae</taxon>
        <taxon>PACMAD clade</taxon>
        <taxon>Panicoideae</taxon>
        <taxon>Panicodae</taxon>
        <taxon>Paniceae</taxon>
        <taxon>Panicinae</taxon>
        <taxon>Panicum</taxon>
        <taxon>Panicum sect. Panicum</taxon>
    </lineage>
</organism>
<keyword evidence="3" id="KW-1185">Reference proteome</keyword>
<comment type="caution">
    <text evidence="2">The sequence shown here is derived from an EMBL/GenBank/DDBJ whole genome shotgun (WGS) entry which is preliminary data.</text>
</comment>
<dbReference type="InterPro" id="IPR057136">
    <property type="entry name" value="At2g35280_TPR_dom"/>
</dbReference>
<dbReference type="PANTHER" id="PTHR33784">
    <property type="entry name" value="OS05G0482100 PROTEIN"/>
    <property type="match status" value="1"/>
</dbReference>
<dbReference type="InterPro" id="IPR040338">
    <property type="entry name" value="At1g67623-like"/>
</dbReference>
<gene>
    <name evidence="2" type="ORF">C2845_PM09G16910</name>
</gene>